<evidence type="ECO:0000256" key="3">
    <source>
        <dbReference type="ARBA" id="ARBA00023163"/>
    </source>
</evidence>
<dbReference type="InterPro" id="IPR028082">
    <property type="entry name" value="Peripla_BP_I"/>
</dbReference>
<feature type="domain" description="HTH lacI-type" evidence="4">
    <location>
        <begin position="4"/>
        <end position="59"/>
    </location>
</feature>
<proteinExistence type="predicted"/>
<evidence type="ECO:0000313" key="6">
    <source>
        <dbReference type="Proteomes" id="UP000287470"/>
    </source>
</evidence>
<comment type="caution">
    <text evidence="5">The sequence shown here is derived from an EMBL/GenBank/DDBJ whole genome shotgun (WGS) entry which is preliminary data.</text>
</comment>
<dbReference type="PROSITE" id="PS00356">
    <property type="entry name" value="HTH_LACI_1"/>
    <property type="match status" value="1"/>
</dbReference>
<dbReference type="GO" id="GO:0003700">
    <property type="term" value="F:DNA-binding transcription factor activity"/>
    <property type="evidence" value="ECO:0007669"/>
    <property type="project" value="TreeGrafter"/>
</dbReference>
<dbReference type="InterPro" id="IPR010982">
    <property type="entry name" value="Lambda_DNA-bd_dom_sf"/>
</dbReference>
<keyword evidence="3" id="KW-0804">Transcription</keyword>
<gene>
    <name evidence="5" type="ORF">D2E24_0637</name>
</gene>
<reference evidence="5 6" key="1">
    <citation type="submission" date="2018-09" db="EMBL/GenBank/DDBJ databases">
        <title>Characterization of the phylogenetic diversity of five novel species belonging to the genus Bifidobacterium.</title>
        <authorList>
            <person name="Lugli G.A."/>
            <person name="Duranti S."/>
            <person name="Milani C."/>
        </authorList>
    </citation>
    <scope>NUCLEOTIDE SEQUENCE [LARGE SCALE GENOMIC DNA]</scope>
    <source>
        <strain evidence="5 6">2033B</strain>
    </source>
</reference>
<name>A0A430FVJ0_9BIFI</name>
<dbReference type="Gene3D" id="1.10.260.40">
    <property type="entry name" value="lambda repressor-like DNA-binding domains"/>
    <property type="match status" value="1"/>
</dbReference>
<dbReference type="GO" id="GO:0000976">
    <property type="term" value="F:transcription cis-regulatory region binding"/>
    <property type="evidence" value="ECO:0007669"/>
    <property type="project" value="TreeGrafter"/>
</dbReference>
<evidence type="ECO:0000256" key="1">
    <source>
        <dbReference type="ARBA" id="ARBA00023015"/>
    </source>
</evidence>
<dbReference type="Proteomes" id="UP000287470">
    <property type="component" value="Unassembled WGS sequence"/>
</dbReference>
<dbReference type="PROSITE" id="PS50932">
    <property type="entry name" value="HTH_LACI_2"/>
    <property type="match status" value="1"/>
</dbReference>
<dbReference type="SUPFAM" id="SSF47413">
    <property type="entry name" value="lambda repressor-like DNA-binding domains"/>
    <property type="match status" value="1"/>
</dbReference>
<evidence type="ECO:0000259" key="4">
    <source>
        <dbReference type="PROSITE" id="PS50932"/>
    </source>
</evidence>
<dbReference type="Gene3D" id="3.40.50.2300">
    <property type="match status" value="2"/>
</dbReference>
<keyword evidence="1" id="KW-0805">Transcription regulation</keyword>
<dbReference type="EMBL" id="QXGK01000004">
    <property type="protein sequence ID" value="RSX57789.1"/>
    <property type="molecule type" value="Genomic_DNA"/>
</dbReference>
<dbReference type="CDD" id="cd01392">
    <property type="entry name" value="HTH_LacI"/>
    <property type="match status" value="1"/>
</dbReference>
<dbReference type="Pfam" id="PF00356">
    <property type="entry name" value="LacI"/>
    <property type="match status" value="1"/>
</dbReference>
<dbReference type="SUPFAM" id="SSF53822">
    <property type="entry name" value="Periplasmic binding protein-like I"/>
    <property type="match status" value="1"/>
</dbReference>
<organism evidence="5 6">
    <name type="scientific">Bifidobacterium samirii</name>
    <dbReference type="NCBI Taxonomy" id="2306974"/>
    <lineage>
        <taxon>Bacteria</taxon>
        <taxon>Bacillati</taxon>
        <taxon>Actinomycetota</taxon>
        <taxon>Actinomycetes</taxon>
        <taxon>Bifidobacteriales</taxon>
        <taxon>Bifidobacteriaceae</taxon>
        <taxon>Bifidobacterium</taxon>
    </lineage>
</organism>
<dbReference type="InterPro" id="IPR001761">
    <property type="entry name" value="Peripla_BP/Lac1_sug-bd_dom"/>
</dbReference>
<dbReference type="PANTHER" id="PTHR30146">
    <property type="entry name" value="LACI-RELATED TRANSCRIPTIONAL REPRESSOR"/>
    <property type="match status" value="1"/>
</dbReference>
<dbReference type="AlphaFoldDB" id="A0A430FVJ0"/>
<dbReference type="SMART" id="SM00354">
    <property type="entry name" value="HTH_LACI"/>
    <property type="match status" value="1"/>
</dbReference>
<keyword evidence="6" id="KW-1185">Reference proteome</keyword>
<evidence type="ECO:0000256" key="2">
    <source>
        <dbReference type="ARBA" id="ARBA00023125"/>
    </source>
</evidence>
<keyword evidence="2" id="KW-0238">DNA-binding</keyword>
<dbReference type="Pfam" id="PF00532">
    <property type="entry name" value="Peripla_BP_1"/>
    <property type="match status" value="1"/>
</dbReference>
<dbReference type="InterPro" id="IPR000843">
    <property type="entry name" value="HTH_LacI"/>
</dbReference>
<dbReference type="RefSeq" id="WP_125967908.1">
    <property type="nucleotide sequence ID" value="NZ_QXGK01000004.1"/>
</dbReference>
<dbReference type="PANTHER" id="PTHR30146:SF154">
    <property type="entry name" value="TRANSCRIPTION REGULATOR, MEMBER OF GALR FAMILY"/>
    <property type="match status" value="1"/>
</dbReference>
<sequence>MAKVTIADIAREAQVSVTTVSRFINGNYGKMSDATRTRIQETVDRLQYRPSASAQRMRQQDTHVIGVVVADISNVFSSLMFKGIYTKLQPIGYDVMLMNANNSLQEEHDAIDRLLSQQVDGLIVQPSARLFSAYESIIDARKPLVLIDREPDDRPDDIAQVTADNTDSCRLLARHLADKGYGNIIALTRVRSEISAQNKRVEGLLSGAEDSNALLLHFEAGEEDVDWLARKIAVTLDHVHGRTAIVSLMGPLLFDTLAALRRLHITFPKDVGLVSFDDWQWSQYVQDGIHLLQQDPQKLGQAAAHNLLEQIRSRAGGNDPYAASRIVTLPVEVVEAPSI</sequence>
<dbReference type="OrthoDB" id="1639518at2"/>
<evidence type="ECO:0000313" key="5">
    <source>
        <dbReference type="EMBL" id="RSX57789.1"/>
    </source>
</evidence>
<protein>
    <submittedName>
        <fullName evidence="5">Transcriptional regulator</fullName>
    </submittedName>
</protein>
<accession>A0A430FVJ0</accession>